<evidence type="ECO:0000256" key="7">
    <source>
        <dbReference type="ARBA" id="ARBA00023136"/>
    </source>
</evidence>
<dbReference type="RefSeq" id="XP_017888420.2">
    <property type="nucleotide sequence ID" value="XM_018032931.2"/>
</dbReference>
<dbReference type="InterPro" id="IPR050549">
    <property type="entry name" value="MFS_Trehalose_Transporter"/>
</dbReference>
<keyword evidence="3" id="KW-1003">Cell membrane</keyword>
<keyword evidence="6 8" id="KW-1133">Transmembrane helix</keyword>
<organism evidence="10 11">
    <name type="scientific">Ceratina calcarata</name>
    <dbReference type="NCBI Taxonomy" id="156304"/>
    <lineage>
        <taxon>Eukaryota</taxon>
        <taxon>Metazoa</taxon>
        <taxon>Ecdysozoa</taxon>
        <taxon>Arthropoda</taxon>
        <taxon>Hexapoda</taxon>
        <taxon>Insecta</taxon>
        <taxon>Pterygota</taxon>
        <taxon>Neoptera</taxon>
        <taxon>Endopterygota</taxon>
        <taxon>Hymenoptera</taxon>
        <taxon>Apocrita</taxon>
        <taxon>Aculeata</taxon>
        <taxon>Apoidea</taxon>
        <taxon>Anthophila</taxon>
        <taxon>Apidae</taxon>
        <taxon>Ceratina</taxon>
        <taxon>Zadontomerus</taxon>
    </lineage>
</organism>
<evidence type="ECO:0000256" key="1">
    <source>
        <dbReference type="ARBA" id="ARBA00004651"/>
    </source>
</evidence>
<dbReference type="PROSITE" id="PS00216">
    <property type="entry name" value="SUGAR_TRANSPORT_1"/>
    <property type="match status" value="1"/>
</dbReference>
<dbReference type="InterPro" id="IPR005828">
    <property type="entry name" value="MFS_sugar_transport-like"/>
</dbReference>
<keyword evidence="7 8" id="KW-0472">Membrane</keyword>
<dbReference type="GO" id="GO:0005886">
    <property type="term" value="C:plasma membrane"/>
    <property type="evidence" value="ECO:0007669"/>
    <property type="project" value="UniProtKB-SubCell"/>
</dbReference>
<feature type="transmembrane region" description="Helical" evidence="8">
    <location>
        <begin position="321"/>
        <end position="344"/>
    </location>
</feature>
<dbReference type="Proteomes" id="UP000694925">
    <property type="component" value="Unplaced"/>
</dbReference>
<comment type="subcellular location">
    <subcellularLocation>
        <location evidence="1">Cell membrane</location>
        <topology evidence="1">Multi-pass membrane protein</topology>
    </subcellularLocation>
</comment>
<dbReference type="InterPro" id="IPR020846">
    <property type="entry name" value="MFS_dom"/>
</dbReference>
<feature type="transmembrane region" description="Helical" evidence="8">
    <location>
        <begin position="59"/>
        <end position="81"/>
    </location>
</feature>
<dbReference type="Gene3D" id="1.20.1250.20">
    <property type="entry name" value="MFS general substrate transporter like domains"/>
    <property type="match status" value="1"/>
</dbReference>
<feature type="transmembrane region" description="Helical" evidence="8">
    <location>
        <begin position="424"/>
        <end position="442"/>
    </location>
</feature>
<dbReference type="InterPro" id="IPR036259">
    <property type="entry name" value="MFS_trans_sf"/>
</dbReference>
<feature type="transmembrane region" description="Helical" evidence="8">
    <location>
        <begin position="88"/>
        <end position="106"/>
    </location>
</feature>
<keyword evidence="4" id="KW-0762">Sugar transport</keyword>
<evidence type="ECO:0000313" key="11">
    <source>
        <dbReference type="RefSeq" id="XP_017888420.2"/>
    </source>
</evidence>
<dbReference type="PANTHER" id="PTHR48021">
    <property type="match status" value="1"/>
</dbReference>
<evidence type="ECO:0000313" key="10">
    <source>
        <dbReference type="Proteomes" id="UP000694925"/>
    </source>
</evidence>
<accession>A0AAJ7JB68</accession>
<evidence type="ECO:0000256" key="2">
    <source>
        <dbReference type="ARBA" id="ARBA00022448"/>
    </source>
</evidence>
<evidence type="ECO:0000256" key="8">
    <source>
        <dbReference type="SAM" id="Phobius"/>
    </source>
</evidence>
<evidence type="ECO:0000256" key="6">
    <source>
        <dbReference type="ARBA" id="ARBA00022989"/>
    </source>
</evidence>
<dbReference type="AlphaFoldDB" id="A0AAJ7JB68"/>
<evidence type="ECO:0000256" key="5">
    <source>
        <dbReference type="ARBA" id="ARBA00022692"/>
    </source>
</evidence>
<dbReference type="FunFam" id="1.20.1250.20:FF:000218">
    <property type="entry name" value="facilitated trehalose transporter Tret1"/>
    <property type="match status" value="1"/>
</dbReference>
<dbReference type="KEGG" id="ccal:108629946"/>
<feature type="transmembrane region" description="Helical" evidence="8">
    <location>
        <begin position="295"/>
        <end position="314"/>
    </location>
</feature>
<feature type="transmembrane region" description="Helical" evidence="8">
    <location>
        <begin position="255"/>
        <end position="275"/>
    </location>
</feature>
<gene>
    <name evidence="11" type="primary">LOC108629946</name>
</gene>
<protein>
    <submittedName>
        <fullName evidence="11">LOW QUALITY PROTEIN: facilitated trehalose transporter Tret1-like</fullName>
    </submittedName>
</protein>
<keyword evidence="2" id="KW-0813">Transport</keyword>
<proteinExistence type="predicted"/>
<dbReference type="GeneID" id="108629946"/>
<dbReference type="InterPro" id="IPR005829">
    <property type="entry name" value="Sugar_transporter_CS"/>
</dbReference>
<reference evidence="11" key="1">
    <citation type="submission" date="2025-08" db="UniProtKB">
        <authorList>
            <consortium name="RefSeq"/>
        </authorList>
    </citation>
    <scope>IDENTIFICATION</scope>
    <source>
        <tissue evidence="11">Whole body</tissue>
    </source>
</reference>
<feature type="domain" description="Major facilitator superfamily (MFS) profile" evidence="9">
    <location>
        <begin position="16"/>
        <end position="446"/>
    </location>
</feature>
<keyword evidence="5 8" id="KW-0812">Transmembrane</keyword>
<feature type="transmembrane region" description="Helical" evidence="8">
    <location>
        <begin position="356"/>
        <end position="379"/>
    </location>
</feature>
<feature type="transmembrane region" description="Helical" evidence="8">
    <location>
        <begin position="146"/>
        <end position="169"/>
    </location>
</feature>
<evidence type="ECO:0000256" key="3">
    <source>
        <dbReference type="ARBA" id="ARBA00022475"/>
    </source>
</evidence>
<dbReference type="SUPFAM" id="SSF103473">
    <property type="entry name" value="MFS general substrate transporter"/>
    <property type="match status" value="1"/>
</dbReference>
<feature type="transmembrane region" description="Helical" evidence="8">
    <location>
        <begin position="391"/>
        <end position="412"/>
    </location>
</feature>
<evidence type="ECO:0000256" key="4">
    <source>
        <dbReference type="ARBA" id="ARBA00022597"/>
    </source>
</evidence>
<dbReference type="Pfam" id="PF00083">
    <property type="entry name" value="Sugar_tr"/>
    <property type="match status" value="1"/>
</dbReference>
<feature type="transmembrane region" description="Helical" evidence="8">
    <location>
        <begin position="18"/>
        <end position="39"/>
    </location>
</feature>
<feature type="transmembrane region" description="Helical" evidence="8">
    <location>
        <begin position="112"/>
        <end position="134"/>
    </location>
</feature>
<dbReference type="PROSITE" id="PS50850">
    <property type="entry name" value="MFS"/>
    <property type="match status" value="1"/>
</dbReference>
<dbReference type="GO" id="GO:0022857">
    <property type="term" value="F:transmembrane transporter activity"/>
    <property type="evidence" value="ECO:0007669"/>
    <property type="project" value="InterPro"/>
</dbReference>
<feature type="transmembrane region" description="Helical" evidence="8">
    <location>
        <begin position="175"/>
        <end position="192"/>
    </location>
</feature>
<name>A0AAJ7JB68_9HYME</name>
<keyword evidence="10" id="KW-1185">Reference proteome</keyword>
<sequence>MENTDQKSVLRIETWPQWIAAIGVLILMIHMGCIDVWSSPYIEPLTSLGSPFLITLEEMSWVISLMNFGRPLGAISGAIITNYWGSKTGVLISCVPITLCWLFIILADNVNWLYVARFSGGISVGMIYACYSLYVAEIAEPSNRGMLLAMCMIGVPCGNILITSLGAYLSMKDSTAILLIFGFAIIALFMWLPESPHHYVKYNEDGKARSSIHWYHRNYDVELELMKLHKFIEDHSEKSIKDTLRQMKTKQFRKSSIMIVILIMLSQLCGVGPVAFYMEMILTSAKVSVIEPSKIVMLVMAIGLSGSILSVFLMDKYGRKILMIVSALGVMIAFTLLSLNFWLLSYGFDPKTVESLSIVGMILYNTAIYVGLVPIPPLIAGEIFPPHLKCIALCMVSCCAGLISFIAASTYVPLLQIMPEHYLFLLYAVMLLATVPYTIFFVPETKGLSLQEIQDQLSGKNKSSNAPKSNTTWTKEELNVNNISGHVISLDSVNTK</sequence>
<evidence type="ECO:0000259" key="9">
    <source>
        <dbReference type="PROSITE" id="PS50850"/>
    </source>
</evidence>
<dbReference type="PANTHER" id="PTHR48021:SF1">
    <property type="entry name" value="GH07001P-RELATED"/>
    <property type="match status" value="1"/>
</dbReference>